<keyword evidence="2" id="KW-1185">Reference proteome</keyword>
<reference evidence="1 2" key="1">
    <citation type="journal article" date="2010" name="Science">
        <title>Genomic analysis of organismal complexity in the multicellular green alga Volvox carteri.</title>
        <authorList>
            <person name="Prochnik S.E."/>
            <person name="Umen J."/>
            <person name="Nedelcu A.M."/>
            <person name="Hallmann A."/>
            <person name="Miller S.M."/>
            <person name="Nishii I."/>
            <person name="Ferris P."/>
            <person name="Kuo A."/>
            <person name="Mitros T."/>
            <person name="Fritz-Laylin L.K."/>
            <person name="Hellsten U."/>
            <person name="Chapman J."/>
            <person name="Simakov O."/>
            <person name="Rensing S.A."/>
            <person name="Terry A."/>
            <person name="Pangilinan J."/>
            <person name="Kapitonov V."/>
            <person name="Jurka J."/>
            <person name="Salamov A."/>
            <person name="Shapiro H."/>
            <person name="Schmutz J."/>
            <person name="Grimwood J."/>
            <person name="Lindquist E."/>
            <person name="Lucas S."/>
            <person name="Grigoriev I.V."/>
            <person name="Schmitt R."/>
            <person name="Kirk D."/>
            <person name="Rokhsar D.S."/>
        </authorList>
    </citation>
    <scope>NUCLEOTIDE SEQUENCE [LARGE SCALE GENOMIC DNA]</scope>
    <source>
        <strain evidence="2">f. Nagariensis / Eve</strain>
    </source>
</reference>
<organism evidence="2">
    <name type="scientific">Volvox carteri f. nagariensis</name>
    <dbReference type="NCBI Taxonomy" id="3068"/>
    <lineage>
        <taxon>Eukaryota</taxon>
        <taxon>Viridiplantae</taxon>
        <taxon>Chlorophyta</taxon>
        <taxon>core chlorophytes</taxon>
        <taxon>Chlorophyceae</taxon>
        <taxon>CS clade</taxon>
        <taxon>Chlamydomonadales</taxon>
        <taxon>Volvocaceae</taxon>
        <taxon>Volvox</taxon>
    </lineage>
</organism>
<evidence type="ECO:0000313" key="1">
    <source>
        <dbReference type="EMBL" id="EFJ50060.1"/>
    </source>
</evidence>
<evidence type="ECO:0000313" key="2">
    <source>
        <dbReference type="Proteomes" id="UP000001058"/>
    </source>
</evidence>
<dbReference type="InParanoid" id="D8TQM3"/>
<dbReference type="OrthoDB" id="552018at2759"/>
<dbReference type="AlphaFoldDB" id="D8TQM3"/>
<dbReference type="EMBL" id="GL378332">
    <property type="protein sequence ID" value="EFJ50060.1"/>
    <property type="molecule type" value="Genomic_DNA"/>
</dbReference>
<dbReference type="RefSeq" id="XP_002948680.1">
    <property type="nucleotide sequence ID" value="XM_002948634.1"/>
</dbReference>
<proteinExistence type="predicted"/>
<dbReference type="PANTHER" id="PTHR37162">
    <property type="entry name" value="HAT FAMILY DIMERISATION DOMAINCONTAINING PROTEIN-RELATED"/>
    <property type="match status" value="1"/>
</dbReference>
<sequence>MAHRTDLAAEALNVAAIIERIVQLLTNVHSHFSRSSKRITALKRVASEAGTRGNRMLKNVEPRWISIYRPLCRVLDESAALTAYFDPEPEALNVAAIIERIVQLLTNVHSHFSRSSKRITALKRVASEAGTRGNRMLKNVEPRWISIYRPLCRVLDESAALTAYFDPERERPAGEDDPDARASTIYAKLTDCCIL</sequence>
<dbReference type="Proteomes" id="UP000001058">
    <property type="component" value="Unassembled WGS sequence"/>
</dbReference>
<dbReference type="GeneID" id="9623502"/>
<name>D8TQM3_VOLCA</name>
<gene>
    <name evidence="1" type="ORF">VOLCADRAFT_89036</name>
</gene>
<accession>D8TQM3</accession>
<dbReference type="PANTHER" id="PTHR37162:SF1">
    <property type="entry name" value="BED-TYPE DOMAIN-CONTAINING PROTEIN"/>
    <property type="match status" value="1"/>
</dbReference>
<dbReference type="KEGG" id="vcn:VOLCADRAFT_89036"/>
<protein>
    <submittedName>
        <fullName evidence="1">Uncharacterized protein</fullName>
    </submittedName>
</protein>